<dbReference type="AlphaFoldDB" id="A0A7Y9NQX4"/>
<dbReference type="PANTHER" id="PTHR30349">
    <property type="entry name" value="PHAGE INTEGRASE-RELATED"/>
    <property type="match status" value="1"/>
</dbReference>
<dbReference type="GO" id="GO:0015074">
    <property type="term" value="P:DNA integration"/>
    <property type="evidence" value="ECO:0007669"/>
    <property type="project" value="InterPro"/>
</dbReference>
<dbReference type="InterPro" id="IPR050090">
    <property type="entry name" value="Tyrosine_recombinase_XerCD"/>
</dbReference>
<evidence type="ECO:0000256" key="2">
    <source>
        <dbReference type="ARBA" id="ARBA00023125"/>
    </source>
</evidence>
<dbReference type="InterPro" id="IPR002104">
    <property type="entry name" value="Integrase_catalytic"/>
</dbReference>
<feature type="domain" description="Tyr recombinase" evidence="4">
    <location>
        <begin position="127"/>
        <end position="319"/>
    </location>
</feature>
<keyword evidence="2" id="KW-0238">DNA-binding</keyword>
<dbReference type="CDD" id="cd00397">
    <property type="entry name" value="DNA_BRE_C"/>
    <property type="match status" value="1"/>
</dbReference>
<reference evidence="5 6" key="1">
    <citation type="submission" date="2020-07" db="EMBL/GenBank/DDBJ databases">
        <title>Genomic Encyclopedia of Type Strains, Phase IV (KMG-V): Genome sequencing to study the core and pangenomes of soil and plant-associated prokaryotes.</title>
        <authorList>
            <person name="Whitman W."/>
        </authorList>
    </citation>
    <scope>NUCLEOTIDE SEQUENCE [LARGE SCALE GENOMIC DNA]</scope>
    <source>
        <strain evidence="5 6">M8UP30</strain>
    </source>
</reference>
<sequence>MDELKQARELGEVTITHALERWLASVKADSDSGNEHTHSKYRTAAKHIGAWAHSNHLIRLSQITPDALDHWKSSWSPKAKNPDDRIGKTTAGRRLEKVKRFLSYCVKMHWLAANPATELKAIKPDPSVTWPLLSGRYEKVIAATFEYDKRARRPSDQFGAEMRAIIELMRWTGLRIGDALMCAKSRIQGNRFSLTTQKGRSALTVLIPDHVIAALNALPTRADVHPDYFFWSGNSKPKSLTGRWQRKLERLNDYLSIAKDDGTPMKFHSHQLRDTFAVTQLLSGTSMQDLSKMLAHKSVKITEKYYSPWVPERQAALERRMAEALVQMGVSVSL</sequence>
<gene>
    <name evidence="5" type="ORF">HDF12_004303</name>
</gene>
<evidence type="ECO:0000256" key="1">
    <source>
        <dbReference type="ARBA" id="ARBA00008857"/>
    </source>
</evidence>
<evidence type="ECO:0000256" key="3">
    <source>
        <dbReference type="ARBA" id="ARBA00023172"/>
    </source>
</evidence>
<organism evidence="5 6">
    <name type="scientific">Tunturiibacter lichenicola</name>
    <dbReference type="NCBI Taxonomy" id="2051959"/>
    <lineage>
        <taxon>Bacteria</taxon>
        <taxon>Pseudomonadati</taxon>
        <taxon>Acidobacteriota</taxon>
        <taxon>Terriglobia</taxon>
        <taxon>Terriglobales</taxon>
        <taxon>Acidobacteriaceae</taxon>
        <taxon>Tunturiibacter</taxon>
    </lineage>
</organism>
<dbReference type="InterPro" id="IPR013762">
    <property type="entry name" value="Integrase-like_cat_sf"/>
</dbReference>
<dbReference type="GO" id="GO:0006310">
    <property type="term" value="P:DNA recombination"/>
    <property type="evidence" value="ECO:0007669"/>
    <property type="project" value="UniProtKB-KW"/>
</dbReference>
<dbReference type="SUPFAM" id="SSF56349">
    <property type="entry name" value="DNA breaking-rejoining enzymes"/>
    <property type="match status" value="1"/>
</dbReference>
<dbReference type="Proteomes" id="UP000534186">
    <property type="component" value="Unassembled WGS sequence"/>
</dbReference>
<protein>
    <submittedName>
        <fullName evidence="5">Site-specific recombinase XerD</fullName>
    </submittedName>
</protein>
<dbReference type="InterPro" id="IPR011010">
    <property type="entry name" value="DNA_brk_join_enz"/>
</dbReference>
<dbReference type="Pfam" id="PF00589">
    <property type="entry name" value="Phage_integrase"/>
    <property type="match status" value="1"/>
</dbReference>
<dbReference type="PANTHER" id="PTHR30349:SF64">
    <property type="entry name" value="PROPHAGE INTEGRASE INTD-RELATED"/>
    <property type="match status" value="1"/>
</dbReference>
<comment type="similarity">
    <text evidence="1">Belongs to the 'phage' integrase family.</text>
</comment>
<dbReference type="GO" id="GO:0003677">
    <property type="term" value="F:DNA binding"/>
    <property type="evidence" value="ECO:0007669"/>
    <property type="project" value="UniProtKB-KW"/>
</dbReference>
<evidence type="ECO:0000313" key="5">
    <source>
        <dbReference type="EMBL" id="NYF53904.1"/>
    </source>
</evidence>
<dbReference type="PROSITE" id="PS51898">
    <property type="entry name" value="TYR_RECOMBINASE"/>
    <property type="match status" value="1"/>
</dbReference>
<dbReference type="Gene3D" id="1.10.443.10">
    <property type="entry name" value="Intergrase catalytic core"/>
    <property type="match status" value="1"/>
</dbReference>
<dbReference type="InterPro" id="IPR010998">
    <property type="entry name" value="Integrase_recombinase_N"/>
</dbReference>
<evidence type="ECO:0000313" key="6">
    <source>
        <dbReference type="Proteomes" id="UP000534186"/>
    </source>
</evidence>
<evidence type="ECO:0000259" key="4">
    <source>
        <dbReference type="PROSITE" id="PS51898"/>
    </source>
</evidence>
<dbReference type="Gene3D" id="1.10.150.130">
    <property type="match status" value="1"/>
</dbReference>
<comment type="caution">
    <text evidence="5">The sequence shown here is derived from an EMBL/GenBank/DDBJ whole genome shotgun (WGS) entry which is preliminary data.</text>
</comment>
<dbReference type="EMBL" id="JACCCV010000002">
    <property type="protein sequence ID" value="NYF53904.1"/>
    <property type="molecule type" value="Genomic_DNA"/>
</dbReference>
<proteinExistence type="inferred from homology"/>
<accession>A0A7Y9NQX4</accession>
<keyword evidence="3" id="KW-0233">DNA recombination</keyword>
<name>A0A7Y9NQX4_9BACT</name>